<comment type="similarity">
    <text evidence="1">Belongs to the short-chain dehydrogenases/reductases (SDR) family.</text>
</comment>
<dbReference type="OrthoDB" id="1933717at2759"/>
<evidence type="ECO:0000313" key="6">
    <source>
        <dbReference type="Proteomes" id="UP000275385"/>
    </source>
</evidence>
<keyword evidence="3" id="KW-0560">Oxidoreductase</keyword>
<protein>
    <recommendedName>
        <fullName evidence="4">Ketoreductase domain-containing protein</fullName>
    </recommendedName>
</protein>
<evidence type="ECO:0000313" key="5">
    <source>
        <dbReference type="EMBL" id="RKU39933.1"/>
    </source>
</evidence>
<feature type="non-terminal residue" evidence="5">
    <location>
        <position position="287"/>
    </location>
</feature>
<accession>A0A420XW69</accession>
<dbReference type="SUPFAM" id="SSF51735">
    <property type="entry name" value="NAD(P)-binding Rossmann-fold domains"/>
    <property type="match status" value="1"/>
</dbReference>
<keyword evidence="2" id="KW-0521">NADP</keyword>
<dbReference type="InterPro" id="IPR036291">
    <property type="entry name" value="NAD(P)-bd_dom_sf"/>
</dbReference>
<comment type="caution">
    <text evidence="5">The sequence shown here is derived from an EMBL/GenBank/DDBJ whole genome shotgun (WGS) entry which is preliminary data.</text>
</comment>
<dbReference type="Gene3D" id="3.40.50.720">
    <property type="entry name" value="NAD(P)-binding Rossmann-like Domain"/>
    <property type="match status" value="1"/>
</dbReference>
<dbReference type="SMART" id="SM00822">
    <property type="entry name" value="PKS_KR"/>
    <property type="match status" value="1"/>
</dbReference>
<dbReference type="CDD" id="cd05233">
    <property type="entry name" value="SDR_c"/>
    <property type="match status" value="1"/>
</dbReference>
<evidence type="ECO:0000259" key="4">
    <source>
        <dbReference type="SMART" id="SM00822"/>
    </source>
</evidence>
<dbReference type="GO" id="GO:0016491">
    <property type="term" value="F:oxidoreductase activity"/>
    <property type="evidence" value="ECO:0007669"/>
    <property type="project" value="UniProtKB-KW"/>
</dbReference>
<dbReference type="Proteomes" id="UP000275385">
    <property type="component" value="Unassembled WGS sequence"/>
</dbReference>
<feature type="domain" description="Ketoreductase" evidence="4">
    <location>
        <begin position="73"/>
        <end position="263"/>
    </location>
</feature>
<evidence type="ECO:0000256" key="2">
    <source>
        <dbReference type="ARBA" id="ARBA00022857"/>
    </source>
</evidence>
<organism evidence="5 6">
    <name type="scientific">Coniochaeta pulveracea</name>
    <dbReference type="NCBI Taxonomy" id="177199"/>
    <lineage>
        <taxon>Eukaryota</taxon>
        <taxon>Fungi</taxon>
        <taxon>Dikarya</taxon>
        <taxon>Ascomycota</taxon>
        <taxon>Pezizomycotina</taxon>
        <taxon>Sordariomycetes</taxon>
        <taxon>Sordariomycetidae</taxon>
        <taxon>Coniochaetales</taxon>
        <taxon>Coniochaetaceae</taxon>
        <taxon>Coniochaeta</taxon>
    </lineage>
</organism>
<reference evidence="5 6" key="1">
    <citation type="submission" date="2018-08" db="EMBL/GenBank/DDBJ databases">
        <title>Draft genome of the lignicolous fungus Coniochaeta pulveracea.</title>
        <authorList>
            <person name="Borstlap C.J."/>
            <person name="De Witt R.N."/>
            <person name="Botha A."/>
            <person name="Volschenk H."/>
        </authorList>
    </citation>
    <scope>NUCLEOTIDE SEQUENCE [LARGE SCALE GENOMIC DNA]</scope>
    <source>
        <strain evidence="5 6">CAB683</strain>
    </source>
</reference>
<dbReference type="PANTHER" id="PTHR43391">
    <property type="entry name" value="RETINOL DEHYDROGENASE-RELATED"/>
    <property type="match status" value="1"/>
</dbReference>
<dbReference type="EMBL" id="QVQW01000132">
    <property type="protein sequence ID" value="RKU39933.1"/>
    <property type="molecule type" value="Genomic_DNA"/>
</dbReference>
<dbReference type="AlphaFoldDB" id="A0A420XW69"/>
<dbReference type="PRINTS" id="PR00081">
    <property type="entry name" value="GDHRDH"/>
</dbReference>
<name>A0A420XW69_9PEZI</name>
<evidence type="ECO:0000256" key="3">
    <source>
        <dbReference type="ARBA" id="ARBA00023002"/>
    </source>
</evidence>
<dbReference type="STRING" id="177199.A0A420XW69"/>
<dbReference type="Pfam" id="PF00106">
    <property type="entry name" value="adh_short"/>
    <property type="match status" value="1"/>
</dbReference>
<gene>
    <name evidence="5" type="ORF">DL546_001836</name>
</gene>
<dbReference type="PANTHER" id="PTHR43391:SF14">
    <property type="entry name" value="DEHYDROGENASE_REDUCTASE SDR FAMILY PROTEIN 7-LIKE"/>
    <property type="match status" value="1"/>
</dbReference>
<evidence type="ECO:0000256" key="1">
    <source>
        <dbReference type="ARBA" id="ARBA00006484"/>
    </source>
</evidence>
<proteinExistence type="inferred from homology"/>
<keyword evidence="6" id="KW-1185">Reference proteome</keyword>
<dbReference type="InterPro" id="IPR002347">
    <property type="entry name" value="SDR_fam"/>
</dbReference>
<dbReference type="InterPro" id="IPR057326">
    <property type="entry name" value="KR_dom"/>
</dbReference>
<sequence length="287" mass="30963">MTSLFPLFLDHIQSLETFGCSIFKSHQLLIDLPTRKMAEGTSYTNWAKIGDFCSLHHDTYPFIDPTQADLSSKSVFITGASKGIGKATAVSFAKAGCRRIAIAARTPLDSTIQAIKAAAPGPEPQILSLNVDVTSADSVKAAADEVAKAFDGAVDVVVSNAGFLETFHPVAEADPLEWWRSWEVNVNGTFLTAKYFLPLLLKSEAKLFVGLSSIGAHILMPGASAYQTNKFAVIRFLEFLDHEYKDQGLISVSIHPGGIPTELALNMPDAMHKLLTDTPELPADGLV</sequence>